<dbReference type="InterPro" id="IPR002686">
    <property type="entry name" value="Transposase_17"/>
</dbReference>
<dbReference type="PANTHER" id="PTHR34322:SF2">
    <property type="entry name" value="TRANSPOSASE IS200-LIKE DOMAIN-CONTAINING PROTEIN"/>
    <property type="match status" value="1"/>
</dbReference>
<dbReference type="Proteomes" id="UP000034705">
    <property type="component" value="Unassembled WGS sequence"/>
</dbReference>
<evidence type="ECO:0000313" key="3">
    <source>
        <dbReference type="Proteomes" id="UP000034705"/>
    </source>
</evidence>
<accession>A0A0G1PND5</accession>
<name>A0A0G1PND5_9BACT</name>
<dbReference type="PATRIC" id="fig|1619001.3.peg.175"/>
<dbReference type="EMBL" id="LCMG01000002">
    <property type="protein sequence ID" value="KKU34266.1"/>
    <property type="molecule type" value="Genomic_DNA"/>
</dbReference>
<dbReference type="GO" id="GO:0004803">
    <property type="term" value="F:transposase activity"/>
    <property type="evidence" value="ECO:0007669"/>
    <property type="project" value="InterPro"/>
</dbReference>
<feature type="domain" description="Transposase IS200-like" evidence="1">
    <location>
        <begin position="9"/>
        <end position="123"/>
    </location>
</feature>
<dbReference type="Pfam" id="PF01797">
    <property type="entry name" value="Y1_Tnp"/>
    <property type="match status" value="1"/>
</dbReference>
<proteinExistence type="predicted"/>
<dbReference type="InterPro" id="IPR036515">
    <property type="entry name" value="Transposase_17_sf"/>
</dbReference>
<sequence>MTRPLRVEYSGALYHVIARGNAKQKIFLDEKDRGAFLDWLEDMTRTHNVLCYAYCLMDNHYHLLIETIDANLSRAMRDLNGNYSRWFNVRHKKVGHLFQGRYKAFVVEKEGYLLEIARYIVLNPVRSHKVKYPGQWKWSSYNATVGKRKIPKFLTVDFLLSIFSKKKEQSRQQYVQFVKEGINAKDPHKNARNGFLIGDQQFIDWIWDKTNGSEEIREYARNERIVGRFSLKEIFRNIKTKQQRDNAIIFARMRCGYLSTEIARYIGLKPSVVGRISRGTYNVKRKKVRSRT</sequence>
<dbReference type="Gene3D" id="3.30.70.1290">
    <property type="entry name" value="Transposase IS200-like"/>
    <property type="match status" value="1"/>
</dbReference>
<dbReference type="GO" id="GO:0003677">
    <property type="term" value="F:DNA binding"/>
    <property type="evidence" value="ECO:0007669"/>
    <property type="project" value="InterPro"/>
</dbReference>
<organism evidence="2 3">
    <name type="scientific">Candidatus Uhrbacteria bacterium GW2011_GWF2_46_218</name>
    <dbReference type="NCBI Taxonomy" id="1619001"/>
    <lineage>
        <taxon>Bacteria</taxon>
        <taxon>Candidatus Uhriibacteriota</taxon>
    </lineage>
</organism>
<dbReference type="PANTHER" id="PTHR34322">
    <property type="entry name" value="TRANSPOSASE, Y1_TNP DOMAIN-CONTAINING"/>
    <property type="match status" value="1"/>
</dbReference>
<dbReference type="GO" id="GO:0006313">
    <property type="term" value="P:DNA transposition"/>
    <property type="evidence" value="ECO:0007669"/>
    <property type="project" value="InterPro"/>
</dbReference>
<evidence type="ECO:0000313" key="2">
    <source>
        <dbReference type="EMBL" id="KKU34266.1"/>
    </source>
</evidence>
<gene>
    <name evidence="2" type="ORF">UX45_C0002G0063</name>
</gene>
<protein>
    <submittedName>
        <fullName evidence="2">Toxin RelE</fullName>
    </submittedName>
</protein>
<dbReference type="SMART" id="SM01321">
    <property type="entry name" value="Y1_Tnp"/>
    <property type="match status" value="1"/>
</dbReference>
<reference evidence="2 3" key="1">
    <citation type="journal article" date="2015" name="Nature">
        <title>rRNA introns, odd ribosomes, and small enigmatic genomes across a large radiation of phyla.</title>
        <authorList>
            <person name="Brown C.T."/>
            <person name="Hug L.A."/>
            <person name="Thomas B.C."/>
            <person name="Sharon I."/>
            <person name="Castelle C.J."/>
            <person name="Singh A."/>
            <person name="Wilkins M.J."/>
            <person name="Williams K.H."/>
            <person name="Banfield J.F."/>
        </authorList>
    </citation>
    <scope>NUCLEOTIDE SEQUENCE [LARGE SCALE GENOMIC DNA]</scope>
</reference>
<dbReference type="SUPFAM" id="SSF143422">
    <property type="entry name" value="Transposase IS200-like"/>
    <property type="match status" value="1"/>
</dbReference>
<dbReference type="AlphaFoldDB" id="A0A0G1PND5"/>
<comment type="caution">
    <text evidence="2">The sequence shown here is derived from an EMBL/GenBank/DDBJ whole genome shotgun (WGS) entry which is preliminary data.</text>
</comment>
<evidence type="ECO:0000259" key="1">
    <source>
        <dbReference type="SMART" id="SM01321"/>
    </source>
</evidence>